<evidence type="ECO:0000256" key="1">
    <source>
        <dbReference type="SAM" id="MobiDB-lite"/>
    </source>
</evidence>
<organism evidence="2">
    <name type="scientific">Dolomedes sulfureus</name>
    <dbReference type="NCBI Taxonomy" id="492288"/>
    <lineage>
        <taxon>Eukaryota</taxon>
        <taxon>Metazoa</taxon>
        <taxon>Ecdysozoa</taxon>
        <taxon>Arthropoda</taxon>
        <taxon>Chelicerata</taxon>
        <taxon>Arachnida</taxon>
        <taxon>Araneae</taxon>
        <taxon>Araneomorphae</taxon>
        <taxon>Entelegynae</taxon>
        <taxon>Lycosoidea</taxon>
        <taxon>Pisauridae</taxon>
        <taxon>Dolomedes</taxon>
    </lineage>
</organism>
<sequence length="27" mass="3060">MEETKSKGRRRAAKAQRTTGETKSHQS</sequence>
<dbReference type="EMBL" id="KP777797">
    <property type="protein sequence ID" value="ALJ10939.1"/>
    <property type="molecule type" value="mRNA"/>
</dbReference>
<protein>
    <submittedName>
        <fullName evidence="2">Troponin T</fullName>
    </submittedName>
</protein>
<feature type="region of interest" description="Disordered" evidence="1">
    <location>
        <begin position="1"/>
        <end position="27"/>
    </location>
</feature>
<accession>A0A0P0DQJ0</accession>
<reference evidence="2" key="2">
    <citation type="submission" date="2015-02" db="EMBL/GenBank/DDBJ databases">
        <authorList>
            <person name="Chooi Y.-H."/>
        </authorList>
    </citation>
    <scope>NUCLEOTIDE SEQUENCE</scope>
</reference>
<name>A0A0P0DQJ0_9ARAC</name>
<evidence type="ECO:0000313" key="2">
    <source>
        <dbReference type="EMBL" id="ALJ10939.1"/>
    </source>
</evidence>
<proteinExistence type="evidence at transcript level"/>
<dbReference type="AlphaFoldDB" id="A0A0P0DQJ0"/>
<reference evidence="2" key="1">
    <citation type="journal article" date="2015" name="PLoS ONE">
        <title>A Comparative Analysis of the Venom Gland Transcriptomes of the Fishing Spiders Dolomedes mizhoanus and Dolomedes sulfurous.</title>
        <authorList>
            <person name="Xu X."/>
            <person name="Wang H."/>
            <person name="Zhang F."/>
            <person name="Hu Z."/>
            <person name="Liang S."/>
            <person name="Liu Z."/>
        </authorList>
    </citation>
    <scope>NUCLEOTIDE SEQUENCE</scope>
</reference>